<protein>
    <submittedName>
        <fullName evidence="1">Uncharacterized protein</fullName>
    </submittedName>
</protein>
<reference evidence="1" key="1">
    <citation type="journal article" date="2023" name="Microorganisms">
        <title>Genomic Characterization of Arcobacter butzleri Strains Isolated from Various Sources in Lithuania.</title>
        <authorList>
            <person name="Uljanovas D."/>
            <person name="Golz G."/>
            <person name="Fleischmann S."/>
            <person name="Kudirkiene E."/>
            <person name="Kasetiene N."/>
            <person name="Grineviciene A."/>
            <person name="Tamuleviciene E."/>
            <person name="Aksomaitiene J."/>
            <person name="Alter T."/>
            <person name="Malakauskas M."/>
        </authorList>
    </citation>
    <scope>NUCLEOTIDE SEQUENCE</scope>
    <source>
        <strain evidence="1">H19</strain>
    </source>
</reference>
<sequence>MKTELLKLIDLQDASYYVWKNKTKKKLIWFFLKYFSESDLKEYNEKNQIIKLDFLYSSSVIGCYTFCEYFKELIDNEQYLETFVKYLISYKKEHDLDFLGGQIPVEIDFDYEEIIKLKNMFVLGVRQYQLDSNFHNEFSYLHHFICQCSISDFLFIHHNILNNFKLMIDILDKNVSFNVSEDILSFGNKRNSVIKDLLYKFLIKFYIRLYNLDENNFKFKSNEMKFKKIKSFCDKKFKSDRMIDILDITRNEEIIKEYKKRNMIE</sequence>
<dbReference type="AlphaFoldDB" id="A0AAP4PX97"/>
<evidence type="ECO:0000313" key="2">
    <source>
        <dbReference type="Proteomes" id="UP001171508"/>
    </source>
</evidence>
<proteinExistence type="predicted"/>
<gene>
    <name evidence="1" type="ORF">PJV92_02240</name>
</gene>
<accession>A0AAP4PX97</accession>
<name>A0AAP4PX97_9BACT</name>
<organism evidence="1 2">
    <name type="scientific">Aliarcobacter butzleri</name>
    <dbReference type="NCBI Taxonomy" id="28197"/>
    <lineage>
        <taxon>Bacteria</taxon>
        <taxon>Pseudomonadati</taxon>
        <taxon>Campylobacterota</taxon>
        <taxon>Epsilonproteobacteria</taxon>
        <taxon>Campylobacterales</taxon>
        <taxon>Arcobacteraceae</taxon>
        <taxon>Aliarcobacter</taxon>
    </lineage>
</organism>
<reference evidence="1" key="2">
    <citation type="submission" date="2023-01" db="EMBL/GenBank/DDBJ databases">
        <authorList>
            <person name="Uljanovas D."/>
        </authorList>
    </citation>
    <scope>NUCLEOTIDE SEQUENCE</scope>
    <source>
        <strain evidence="1">H19</strain>
    </source>
</reference>
<dbReference type="RefSeq" id="WP_175530802.1">
    <property type="nucleotide sequence ID" value="NZ_JABWGL010000004.1"/>
</dbReference>
<comment type="caution">
    <text evidence="1">The sequence shown here is derived from an EMBL/GenBank/DDBJ whole genome shotgun (WGS) entry which is preliminary data.</text>
</comment>
<dbReference type="EMBL" id="JAQJJM010000004">
    <property type="protein sequence ID" value="MDN5131537.1"/>
    <property type="molecule type" value="Genomic_DNA"/>
</dbReference>
<dbReference type="Proteomes" id="UP001171508">
    <property type="component" value="Unassembled WGS sequence"/>
</dbReference>
<evidence type="ECO:0000313" key="1">
    <source>
        <dbReference type="EMBL" id="MDN5131537.1"/>
    </source>
</evidence>